<name>C0E9S2_9FIRM</name>
<reference evidence="2 3" key="2">
    <citation type="submission" date="2009-02" db="EMBL/GenBank/DDBJ databases">
        <title>Draft genome sequence of Clostridium methylpentosum (DSM 5476).</title>
        <authorList>
            <person name="Sudarsanam P."/>
            <person name="Ley R."/>
            <person name="Guruge J."/>
            <person name="Turnbaugh P.J."/>
            <person name="Mahowald M."/>
            <person name="Liep D."/>
            <person name="Gordon J."/>
        </authorList>
    </citation>
    <scope>NUCLEOTIDE SEQUENCE [LARGE SCALE GENOMIC DNA]</scope>
    <source>
        <strain evidence="2 3">DSM 5476</strain>
    </source>
</reference>
<dbReference type="InterPro" id="IPR005531">
    <property type="entry name" value="Asp23"/>
</dbReference>
<dbReference type="AlphaFoldDB" id="C0E9S2"/>
<sequence>MIQLENHLGCIEISHEFFVELLTSTVTGCFGVAGMSSRDHRQGLRNRIFRQDEPDQGIRVRYSKQNIVVDLHIIVIYGMNITEVVKSIINKVRYTMEEVTGLSVSRVNVFIDGMKA</sequence>
<evidence type="ECO:0000313" key="3">
    <source>
        <dbReference type="Proteomes" id="UP000003340"/>
    </source>
</evidence>
<evidence type="ECO:0008006" key="4">
    <source>
        <dbReference type="Google" id="ProtNLM"/>
    </source>
</evidence>
<dbReference type="EMBL" id="ACEC01000021">
    <property type="protein sequence ID" value="EEG31837.1"/>
    <property type="molecule type" value="Genomic_DNA"/>
</dbReference>
<comment type="similarity">
    <text evidence="1">Belongs to the asp23 family.</text>
</comment>
<organism evidence="2 3">
    <name type="scientific">[Clostridium] methylpentosum DSM 5476</name>
    <dbReference type="NCBI Taxonomy" id="537013"/>
    <lineage>
        <taxon>Bacteria</taxon>
        <taxon>Bacillati</taxon>
        <taxon>Bacillota</taxon>
        <taxon>Clostridia</taxon>
        <taxon>Eubacteriales</taxon>
        <taxon>Oscillospiraceae</taxon>
        <taxon>Oscillospiraceae incertae sedis</taxon>
    </lineage>
</organism>
<evidence type="ECO:0000256" key="1">
    <source>
        <dbReference type="ARBA" id="ARBA00005721"/>
    </source>
</evidence>
<dbReference type="Proteomes" id="UP000003340">
    <property type="component" value="Unassembled WGS sequence"/>
</dbReference>
<dbReference type="PANTHER" id="PTHR34297">
    <property type="entry name" value="HYPOTHETICAL CYTOSOLIC PROTEIN-RELATED"/>
    <property type="match status" value="1"/>
</dbReference>
<proteinExistence type="inferred from homology"/>
<dbReference type="Pfam" id="PF03780">
    <property type="entry name" value="Asp23"/>
    <property type="match status" value="1"/>
</dbReference>
<comment type="caution">
    <text evidence="2">The sequence shown here is derived from an EMBL/GenBank/DDBJ whole genome shotgun (WGS) entry which is preliminary data.</text>
</comment>
<gene>
    <name evidence="2" type="ORF">CLOSTMETH_00573</name>
</gene>
<keyword evidence="3" id="KW-1185">Reference proteome</keyword>
<accession>C0E9S2</accession>
<reference evidence="2 3" key="1">
    <citation type="submission" date="2009-01" db="EMBL/GenBank/DDBJ databases">
        <authorList>
            <person name="Fulton L."/>
            <person name="Clifton S."/>
            <person name="Fulton B."/>
            <person name="Xu J."/>
            <person name="Minx P."/>
            <person name="Pepin K.H."/>
            <person name="Johnson M."/>
            <person name="Bhonagiri V."/>
            <person name="Nash W.E."/>
            <person name="Mardis E.R."/>
            <person name="Wilson R.K."/>
        </authorList>
    </citation>
    <scope>NUCLEOTIDE SEQUENCE [LARGE SCALE GENOMIC DNA]</scope>
    <source>
        <strain evidence="2 3">DSM 5476</strain>
    </source>
</reference>
<dbReference type="PANTHER" id="PTHR34297:SF2">
    <property type="entry name" value="ASP23_GLS24 FAMILY ENVELOPE STRESS RESPONSE PROTEIN"/>
    <property type="match status" value="1"/>
</dbReference>
<evidence type="ECO:0000313" key="2">
    <source>
        <dbReference type="EMBL" id="EEG31837.1"/>
    </source>
</evidence>
<dbReference type="STRING" id="537013.CLOSTMETH_00573"/>
<dbReference type="HOGENOM" id="CLU_113198_2_2_9"/>
<dbReference type="eggNOG" id="COG1302">
    <property type="taxonomic scope" value="Bacteria"/>
</dbReference>
<protein>
    <recommendedName>
        <fullName evidence="4">Asp23/Gls24 family envelope stress response protein</fullName>
    </recommendedName>
</protein>